<dbReference type="RefSeq" id="WP_084564669.1">
    <property type="nucleotide sequence ID" value="NZ_FRXO01000005.1"/>
</dbReference>
<dbReference type="PANTHER" id="PTHR33202:SF7">
    <property type="entry name" value="FERRIC UPTAKE REGULATION PROTEIN"/>
    <property type="match status" value="1"/>
</dbReference>
<keyword evidence="5" id="KW-0678">Repressor</keyword>
<protein>
    <recommendedName>
        <fullName evidence="3">Ferric uptake regulation protein</fullName>
    </recommendedName>
</protein>
<dbReference type="NCBIfam" id="NF045678">
    <property type="entry name" value="TransRegIrrA"/>
    <property type="match status" value="1"/>
</dbReference>
<dbReference type="InterPro" id="IPR002481">
    <property type="entry name" value="FUR"/>
</dbReference>
<sequence>MVASRISSVIVTEHHGHGHHAPLHHAGTHHAGEGHHHHGRGNIRSLLREAGLRPTRQRLALAEILYGKGNRHVSAEQLHEEALTARVPVSLATVYNTLHQFTEAGLLREVAVDGTKTYFDTNTSDHHHFFIETDNAVIDIPGDGLVIDCLPPPPEDMEIVRVDVVVRVRPRR</sequence>
<keyword evidence="10" id="KW-0804">Transcription</keyword>
<evidence type="ECO:0000313" key="13">
    <source>
        <dbReference type="EMBL" id="SHO66135.1"/>
    </source>
</evidence>
<dbReference type="Gene3D" id="1.10.10.10">
    <property type="entry name" value="Winged helix-like DNA-binding domain superfamily/Winged helix DNA-binding domain"/>
    <property type="match status" value="1"/>
</dbReference>
<dbReference type="GO" id="GO:0000976">
    <property type="term" value="F:transcription cis-regulatory region binding"/>
    <property type="evidence" value="ECO:0007669"/>
    <property type="project" value="TreeGrafter"/>
</dbReference>
<evidence type="ECO:0000256" key="12">
    <source>
        <dbReference type="SAM" id="MobiDB-lite"/>
    </source>
</evidence>
<dbReference type="OrthoDB" id="9800477at2"/>
<dbReference type="GO" id="GO:0003700">
    <property type="term" value="F:DNA-binding transcription factor activity"/>
    <property type="evidence" value="ECO:0007669"/>
    <property type="project" value="InterPro"/>
</dbReference>
<dbReference type="NCBIfam" id="NF045677">
    <property type="entry name" value="FeRespRegIrr"/>
    <property type="match status" value="1"/>
</dbReference>
<dbReference type="InterPro" id="IPR036388">
    <property type="entry name" value="WH-like_DNA-bd_sf"/>
</dbReference>
<dbReference type="STRING" id="1123029.SAMN02745172_02790"/>
<accession>A0A1M7ZML6</accession>
<gene>
    <name evidence="13" type="ORF">SAMN02745172_02790</name>
</gene>
<keyword evidence="4" id="KW-0963">Cytoplasm</keyword>
<evidence type="ECO:0000313" key="14">
    <source>
        <dbReference type="Proteomes" id="UP000186406"/>
    </source>
</evidence>
<evidence type="ECO:0000256" key="2">
    <source>
        <dbReference type="ARBA" id="ARBA00007957"/>
    </source>
</evidence>
<dbReference type="GO" id="GO:1900376">
    <property type="term" value="P:regulation of secondary metabolite biosynthetic process"/>
    <property type="evidence" value="ECO:0007669"/>
    <property type="project" value="TreeGrafter"/>
</dbReference>
<dbReference type="SUPFAM" id="SSF46785">
    <property type="entry name" value="Winged helix' DNA-binding domain"/>
    <property type="match status" value="1"/>
</dbReference>
<keyword evidence="6 11" id="KW-0479">Metal-binding</keyword>
<dbReference type="AlphaFoldDB" id="A0A1M7ZML6"/>
<dbReference type="Proteomes" id="UP000186406">
    <property type="component" value="Unassembled WGS sequence"/>
</dbReference>
<proteinExistence type="inferred from homology"/>
<feature type="region of interest" description="Disordered" evidence="12">
    <location>
        <begin position="16"/>
        <end position="40"/>
    </location>
</feature>
<dbReference type="GO" id="GO:0008270">
    <property type="term" value="F:zinc ion binding"/>
    <property type="evidence" value="ECO:0007669"/>
    <property type="project" value="TreeGrafter"/>
</dbReference>
<dbReference type="FunFam" id="1.10.10.10:FF:000007">
    <property type="entry name" value="Ferric uptake regulation protein"/>
    <property type="match status" value="1"/>
</dbReference>
<keyword evidence="14" id="KW-1185">Reference proteome</keyword>
<evidence type="ECO:0000256" key="4">
    <source>
        <dbReference type="ARBA" id="ARBA00022490"/>
    </source>
</evidence>
<comment type="similarity">
    <text evidence="2">Belongs to the Fur family.</text>
</comment>
<comment type="cofactor">
    <cofactor evidence="11">
        <name>Mn(2+)</name>
        <dbReference type="ChEBI" id="CHEBI:29035"/>
    </cofactor>
    <cofactor evidence="11">
        <name>Fe(2+)</name>
        <dbReference type="ChEBI" id="CHEBI:29033"/>
    </cofactor>
    <text evidence="11">Binds 1 Mn(2+) or Fe(2+) ion per subunit.</text>
</comment>
<feature type="binding site" evidence="11">
    <location>
        <position position="126"/>
    </location>
    <ligand>
        <name>Fe cation</name>
        <dbReference type="ChEBI" id="CHEBI:24875"/>
    </ligand>
</feature>
<evidence type="ECO:0000256" key="5">
    <source>
        <dbReference type="ARBA" id="ARBA00022491"/>
    </source>
</evidence>
<dbReference type="Pfam" id="PF01475">
    <property type="entry name" value="FUR"/>
    <property type="match status" value="1"/>
</dbReference>
<name>A0A1M7ZML6_9HYPH</name>
<evidence type="ECO:0000256" key="11">
    <source>
        <dbReference type="PIRSR" id="PIRSR602481-2"/>
    </source>
</evidence>
<dbReference type="GO" id="GO:0045892">
    <property type="term" value="P:negative regulation of DNA-templated transcription"/>
    <property type="evidence" value="ECO:0007669"/>
    <property type="project" value="TreeGrafter"/>
</dbReference>
<evidence type="ECO:0000256" key="3">
    <source>
        <dbReference type="ARBA" id="ARBA00020910"/>
    </source>
</evidence>
<keyword evidence="9" id="KW-0238">DNA-binding</keyword>
<keyword evidence="7" id="KW-0862">Zinc</keyword>
<evidence type="ECO:0000256" key="8">
    <source>
        <dbReference type="ARBA" id="ARBA00023015"/>
    </source>
</evidence>
<dbReference type="GO" id="GO:0005737">
    <property type="term" value="C:cytoplasm"/>
    <property type="evidence" value="ECO:0007669"/>
    <property type="project" value="UniProtKB-SubCell"/>
</dbReference>
<evidence type="ECO:0000256" key="9">
    <source>
        <dbReference type="ARBA" id="ARBA00023125"/>
    </source>
</evidence>
<keyword evidence="8" id="KW-0805">Transcription regulation</keyword>
<evidence type="ECO:0000256" key="1">
    <source>
        <dbReference type="ARBA" id="ARBA00004496"/>
    </source>
</evidence>
<dbReference type="EMBL" id="FRXO01000005">
    <property type="protein sequence ID" value="SHO66135.1"/>
    <property type="molecule type" value="Genomic_DNA"/>
</dbReference>
<dbReference type="CDD" id="cd07153">
    <property type="entry name" value="Fur_like"/>
    <property type="match status" value="1"/>
</dbReference>
<reference evidence="13 14" key="1">
    <citation type="submission" date="2016-12" db="EMBL/GenBank/DDBJ databases">
        <authorList>
            <person name="Song W.-J."/>
            <person name="Kurnit D.M."/>
        </authorList>
    </citation>
    <scope>NUCLEOTIDE SEQUENCE [LARGE SCALE GENOMIC DNA]</scope>
    <source>
        <strain evidence="13 14">DSM 19599</strain>
    </source>
</reference>
<feature type="compositionally biased region" description="Basic residues" evidence="12">
    <location>
        <begin position="16"/>
        <end position="28"/>
    </location>
</feature>
<evidence type="ECO:0000256" key="7">
    <source>
        <dbReference type="ARBA" id="ARBA00022833"/>
    </source>
</evidence>
<dbReference type="InterPro" id="IPR036390">
    <property type="entry name" value="WH_DNA-bd_sf"/>
</dbReference>
<evidence type="ECO:0000256" key="10">
    <source>
        <dbReference type="ARBA" id="ARBA00023163"/>
    </source>
</evidence>
<comment type="subcellular location">
    <subcellularLocation>
        <location evidence="1">Cytoplasm</location>
    </subcellularLocation>
</comment>
<organism evidence="13 14">
    <name type="scientific">Pseudoxanthobacter soli DSM 19599</name>
    <dbReference type="NCBI Taxonomy" id="1123029"/>
    <lineage>
        <taxon>Bacteria</taxon>
        <taxon>Pseudomonadati</taxon>
        <taxon>Pseudomonadota</taxon>
        <taxon>Alphaproteobacteria</taxon>
        <taxon>Hyphomicrobiales</taxon>
        <taxon>Segnochrobactraceae</taxon>
        <taxon>Pseudoxanthobacter</taxon>
    </lineage>
</organism>
<evidence type="ECO:0000256" key="6">
    <source>
        <dbReference type="ARBA" id="ARBA00022723"/>
    </source>
</evidence>
<dbReference type="PANTHER" id="PTHR33202">
    <property type="entry name" value="ZINC UPTAKE REGULATION PROTEIN"/>
    <property type="match status" value="1"/>
</dbReference>
<keyword evidence="11" id="KW-0408">Iron</keyword>